<dbReference type="Proteomes" id="UP000660668">
    <property type="component" value="Unassembled WGS sequence"/>
</dbReference>
<dbReference type="AlphaFoldDB" id="A0A930YPI0"/>
<comment type="caution">
    <text evidence="4">The sequence shown here is derived from an EMBL/GenBank/DDBJ whole genome shotgun (WGS) entry which is preliminary data.</text>
</comment>
<dbReference type="InterPro" id="IPR010839">
    <property type="entry name" value="AtuA_N"/>
</dbReference>
<gene>
    <name evidence="4" type="ORF">ISU10_08115</name>
</gene>
<dbReference type="Pfam" id="PF23544">
    <property type="entry name" value="AtuA_ferredoxin"/>
    <property type="match status" value="1"/>
</dbReference>
<accession>A0A930YPI0</accession>
<dbReference type="EMBL" id="JADKPO010000008">
    <property type="protein sequence ID" value="MBF4767730.1"/>
    <property type="molecule type" value="Genomic_DNA"/>
</dbReference>
<feature type="compositionally biased region" description="Polar residues" evidence="1">
    <location>
        <begin position="434"/>
        <end position="445"/>
    </location>
</feature>
<feature type="domain" description="Acyclic terpene utilisation N-terminal" evidence="2">
    <location>
        <begin position="2"/>
        <end position="412"/>
    </location>
</feature>
<sequence length="606" mass="63381">MLIGNCSGFYGDRLSAMREMLEGARLDVLTGDYLAELTMLILGRDQLKDPSLGYAKTFARQLEDCLGLALEQGVRIVSNAGGLNPEGLAARIREVASGLGLQPCIAYVDGDDARSLGFEGALTANTYLGGFGIASALAGGADVVVTGRVTDASLVVGPAAWWHRWDHTAYDALAGAVVAGHVLECGCQATGGNFSGFRQIPHPSRPLGFPLAEVAADGSSVITKHPGTGGMVSVDTVTAQLMYEVQGPAYLNPDVTTDLTSVELSDAGEDRVAIARVRGSAPPELLKVGITELGGYRNSVEFVVTGLEVEEKAVWVRAQLGHRVRAQSITTTLGPLPREDADTEENASTLVRVHVQDSSPEPVGRAFSAAAVELALASYPGFTMTSPPGDAKPYGVYRAEYVERSSVTHTVHHADGRVEVVAHVHPEVEEVAQTGASAPSSTSGLEQDARLSPGLETGASAPSSTSGCEPHASAPSSTSGCEPHASAPSSTSGVRVPLGTFVHARSGDKGGDANLGLWVRHDQDPYAARVAWLLGTVTPQFVRDLLPEARDLDVDVHPLANLGGVNVVIHGLLGEGVAASTRFDPQAKGLGEWARARFVEIPEDLL</sequence>
<feature type="domain" description="AtuA-like ferredoxin-fold" evidence="3">
    <location>
        <begin position="497"/>
        <end position="593"/>
    </location>
</feature>
<evidence type="ECO:0000259" key="2">
    <source>
        <dbReference type="Pfam" id="PF07287"/>
    </source>
</evidence>
<reference evidence="4" key="1">
    <citation type="submission" date="2020-11" db="EMBL/GenBank/DDBJ databases">
        <title>Nocardioides cynanchi sp. nov., isolated from soil of rhizosphere of Cynanchum wilfordii.</title>
        <authorList>
            <person name="Lee J.-S."/>
            <person name="Suh M.K."/>
            <person name="Kim J.-S."/>
        </authorList>
    </citation>
    <scope>NUCLEOTIDE SEQUENCE</scope>
    <source>
        <strain evidence="4">KCTC 19276</strain>
    </source>
</reference>
<dbReference type="PANTHER" id="PTHR47585">
    <property type="match status" value="1"/>
</dbReference>
<dbReference type="Pfam" id="PF07287">
    <property type="entry name" value="AtuA"/>
    <property type="match status" value="1"/>
</dbReference>
<dbReference type="InterPro" id="IPR056362">
    <property type="entry name" value="AtuA-like_ferredoxin_dom"/>
</dbReference>
<dbReference type="PANTHER" id="PTHR47585:SF1">
    <property type="entry name" value="DUF1446 DOMAIN-CONTAINING PROTEIN"/>
    <property type="match status" value="1"/>
</dbReference>
<organism evidence="4 5">
    <name type="scientific">Nocardioides agariphilus</name>
    <dbReference type="NCBI Taxonomy" id="433664"/>
    <lineage>
        <taxon>Bacteria</taxon>
        <taxon>Bacillati</taxon>
        <taxon>Actinomycetota</taxon>
        <taxon>Actinomycetes</taxon>
        <taxon>Propionibacteriales</taxon>
        <taxon>Nocardioidaceae</taxon>
        <taxon>Nocardioides</taxon>
    </lineage>
</organism>
<evidence type="ECO:0000259" key="3">
    <source>
        <dbReference type="Pfam" id="PF23544"/>
    </source>
</evidence>
<proteinExistence type="predicted"/>
<evidence type="ECO:0000313" key="5">
    <source>
        <dbReference type="Proteomes" id="UP000660668"/>
    </source>
</evidence>
<protein>
    <submittedName>
        <fullName evidence="4">Acyclic terpene utilization AtuA family protein</fullName>
    </submittedName>
</protein>
<evidence type="ECO:0000313" key="4">
    <source>
        <dbReference type="EMBL" id="MBF4767730.1"/>
    </source>
</evidence>
<keyword evidence="5" id="KW-1185">Reference proteome</keyword>
<name>A0A930YPI0_9ACTN</name>
<evidence type="ECO:0000256" key="1">
    <source>
        <dbReference type="SAM" id="MobiDB-lite"/>
    </source>
</evidence>
<feature type="region of interest" description="Disordered" evidence="1">
    <location>
        <begin position="432"/>
        <end position="495"/>
    </location>
</feature>